<gene>
    <name evidence="1" type="ORF">FDT66_04450</name>
</gene>
<reference evidence="1 2" key="1">
    <citation type="submission" date="2019-05" db="EMBL/GenBank/DDBJ databases">
        <title>Polaribacter aestuariivivens sp. nov., isolated from a tidal flat.</title>
        <authorList>
            <person name="Yoon J.-H."/>
        </authorList>
    </citation>
    <scope>NUCLEOTIDE SEQUENCE [LARGE SCALE GENOMIC DNA]</scope>
    <source>
        <strain evidence="1 2">DBTF-3</strain>
    </source>
</reference>
<dbReference type="AlphaFoldDB" id="A0A5S3NDM6"/>
<sequence>MSSLSIEFLKSELQNNHLEITAKTDGREGVDFLIGNHQIYVQSLDLDTVKQSIKIPKQNLGVLNDNLFIALVLIIENEPRIVYLIPSKDLQDSNNNFFVNNEVSLMPSLSNWEIKISSKSIEELEKYTLKNMIDKLKV</sequence>
<keyword evidence="2" id="KW-1185">Reference proteome</keyword>
<name>A0A5S3NDM6_9FLAO</name>
<evidence type="ECO:0000313" key="1">
    <source>
        <dbReference type="EMBL" id="TMM31226.1"/>
    </source>
</evidence>
<dbReference type="OrthoDB" id="1437252at2"/>
<dbReference type="EMBL" id="VANR01000002">
    <property type="protein sequence ID" value="TMM31226.1"/>
    <property type="molecule type" value="Genomic_DNA"/>
</dbReference>
<organism evidence="1 2">
    <name type="scientific">Polaribacter aestuariivivens</name>
    <dbReference type="NCBI Taxonomy" id="2304626"/>
    <lineage>
        <taxon>Bacteria</taxon>
        <taxon>Pseudomonadati</taxon>
        <taxon>Bacteroidota</taxon>
        <taxon>Flavobacteriia</taxon>
        <taxon>Flavobacteriales</taxon>
        <taxon>Flavobacteriaceae</taxon>
    </lineage>
</organism>
<comment type="caution">
    <text evidence="1">The sequence shown here is derived from an EMBL/GenBank/DDBJ whole genome shotgun (WGS) entry which is preliminary data.</text>
</comment>
<accession>A0A5S3NDM6</accession>
<dbReference type="Proteomes" id="UP000307140">
    <property type="component" value="Unassembled WGS sequence"/>
</dbReference>
<dbReference type="RefSeq" id="WP_138534954.1">
    <property type="nucleotide sequence ID" value="NZ_VANR01000002.1"/>
</dbReference>
<evidence type="ECO:0000313" key="2">
    <source>
        <dbReference type="Proteomes" id="UP000307140"/>
    </source>
</evidence>
<protein>
    <recommendedName>
        <fullName evidence="3">DUF4365 domain-containing protein</fullName>
    </recommendedName>
</protein>
<proteinExistence type="predicted"/>
<evidence type="ECO:0008006" key="3">
    <source>
        <dbReference type="Google" id="ProtNLM"/>
    </source>
</evidence>